<proteinExistence type="predicted"/>
<protein>
    <submittedName>
        <fullName evidence="2">Uncharacterized protein</fullName>
    </submittedName>
</protein>
<sequence>MSDLSTAIVGLCGTLWIYRPSPSSFPCGLLQSNHQHFAEYLQGLPVSVNYIFLSLHLTNCQWQLQEKHEESCWHVYCCVLCVYVQYFYLGFSVLSGIFCLDI</sequence>
<gene>
    <name evidence="2" type="ORF">HOLleu_37532</name>
</gene>
<dbReference type="AlphaFoldDB" id="A0A9Q0YJK0"/>
<keyword evidence="3" id="KW-1185">Reference proteome</keyword>
<name>A0A9Q0YJK0_HOLLE</name>
<evidence type="ECO:0000256" key="1">
    <source>
        <dbReference type="SAM" id="Phobius"/>
    </source>
</evidence>
<evidence type="ECO:0000313" key="2">
    <source>
        <dbReference type="EMBL" id="KAJ8022586.1"/>
    </source>
</evidence>
<comment type="caution">
    <text evidence="2">The sequence shown here is derived from an EMBL/GenBank/DDBJ whole genome shotgun (WGS) entry which is preliminary data.</text>
</comment>
<accession>A0A9Q0YJK0</accession>
<feature type="transmembrane region" description="Helical" evidence="1">
    <location>
        <begin position="73"/>
        <end position="100"/>
    </location>
</feature>
<keyword evidence="1" id="KW-0812">Transmembrane</keyword>
<keyword evidence="1" id="KW-1133">Transmembrane helix</keyword>
<dbReference type="Proteomes" id="UP001152320">
    <property type="component" value="Chromosome 20"/>
</dbReference>
<keyword evidence="1" id="KW-0472">Membrane</keyword>
<reference evidence="2" key="1">
    <citation type="submission" date="2021-10" db="EMBL/GenBank/DDBJ databases">
        <title>Tropical sea cucumber genome reveals ecological adaptation and Cuvierian tubules defense mechanism.</title>
        <authorList>
            <person name="Chen T."/>
        </authorList>
    </citation>
    <scope>NUCLEOTIDE SEQUENCE</scope>
    <source>
        <strain evidence="2">Nanhai2018</strain>
        <tissue evidence="2">Muscle</tissue>
    </source>
</reference>
<organism evidence="2 3">
    <name type="scientific">Holothuria leucospilota</name>
    <name type="common">Black long sea cucumber</name>
    <name type="synonym">Mertensiothuria leucospilota</name>
    <dbReference type="NCBI Taxonomy" id="206669"/>
    <lineage>
        <taxon>Eukaryota</taxon>
        <taxon>Metazoa</taxon>
        <taxon>Echinodermata</taxon>
        <taxon>Eleutherozoa</taxon>
        <taxon>Echinozoa</taxon>
        <taxon>Holothuroidea</taxon>
        <taxon>Aspidochirotacea</taxon>
        <taxon>Aspidochirotida</taxon>
        <taxon>Holothuriidae</taxon>
        <taxon>Holothuria</taxon>
    </lineage>
</organism>
<dbReference type="EMBL" id="JAIZAY010000020">
    <property type="protein sequence ID" value="KAJ8022586.1"/>
    <property type="molecule type" value="Genomic_DNA"/>
</dbReference>
<evidence type="ECO:0000313" key="3">
    <source>
        <dbReference type="Proteomes" id="UP001152320"/>
    </source>
</evidence>